<keyword evidence="2" id="KW-1185">Reference proteome</keyword>
<protein>
    <submittedName>
        <fullName evidence="1">Uncharacterized protein</fullName>
    </submittedName>
</protein>
<accession>A0ABQ6W3S6</accession>
<name>A0ABQ6W3S6_9EURO</name>
<organism evidence="1 2">
    <name type="scientific">Aspergillus pseudocaelatus</name>
    <dbReference type="NCBI Taxonomy" id="1825620"/>
    <lineage>
        <taxon>Eukaryota</taxon>
        <taxon>Fungi</taxon>
        <taxon>Dikarya</taxon>
        <taxon>Ascomycota</taxon>
        <taxon>Pezizomycotina</taxon>
        <taxon>Eurotiomycetes</taxon>
        <taxon>Eurotiomycetidae</taxon>
        <taxon>Eurotiales</taxon>
        <taxon>Aspergillaceae</taxon>
        <taxon>Aspergillus</taxon>
        <taxon>Aspergillus subgen. Circumdati</taxon>
    </lineage>
</organism>
<evidence type="ECO:0000313" key="2">
    <source>
        <dbReference type="Proteomes" id="UP000325395"/>
    </source>
</evidence>
<sequence length="175" mass="19967">MNLTQRNFSVVFAPFLRDRTPLAQYSTPQKCQDNSTTAHLDEMCNLSYRCWYTHRDQYALFRCNNNCRGERFSRAEKELVSLNLVVQWPHRPPWGIHLFLGSLASPQMLASIAVLVPHPLERNRSGVPTTMAEISLRLVESFWLGSLVVQQSLTASGQDDTRRKKKPSSTCLLGD</sequence>
<reference evidence="1 2" key="1">
    <citation type="submission" date="2019-04" db="EMBL/GenBank/DDBJ databases">
        <authorList>
            <consortium name="DOE Joint Genome Institute"/>
            <person name="Mondo S."/>
            <person name="Kjaerbolling I."/>
            <person name="Vesth T."/>
            <person name="Frisvad J.C."/>
            <person name="Nybo J.L."/>
            <person name="Theobald S."/>
            <person name="Kildgaard S."/>
            <person name="Isbrandt T."/>
            <person name="Kuo A."/>
            <person name="Sato A."/>
            <person name="Lyhne E.K."/>
            <person name="Kogle M.E."/>
            <person name="Wiebenga A."/>
            <person name="Kun R.S."/>
            <person name="Lubbers R.J."/>
            <person name="Makela M.R."/>
            <person name="Barry K."/>
            <person name="Chovatia M."/>
            <person name="Clum A."/>
            <person name="Daum C."/>
            <person name="Haridas S."/>
            <person name="He G."/>
            <person name="LaButti K."/>
            <person name="Lipzen A."/>
            <person name="Riley R."/>
            <person name="Salamov A."/>
            <person name="Simmons B.A."/>
            <person name="Magnuson J.K."/>
            <person name="Henrissat B."/>
            <person name="Mortensen U.H."/>
            <person name="Larsen T.O."/>
            <person name="Devries R.P."/>
            <person name="Grigoriev I.V."/>
            <person name="Machida M."/>
            <person name="Baker S.E."/>
            <person name="Andersen M.R."/>
            <person name="Cantor M.N."/>
            <person name="Hua S.X."/>
        </authorList>
    </citation>
    <scope>NUCLEOTIDE SEQUENCE [LARGE SCALE GENOMIC DNA]</scope>
    <source>
        <strain evidence="1 2">CBS 117616</strain>
    </source>
</reference>
<evidence type="ECO:0000313" key="1">
    <source>
        <dbReference type="EMBL" id="KAE8411799.1"/>
    </source>
</evidence>
<gene>
    <name evidence="1" type="ORF">BDV36DRAFT_75505</name>
</gene>
<dbReference type="EMBL" id="ML735858">
    <property type="protein sequence ID" value="KAE8411799.1"/>
    <property type="molecule type" value="Genomic_DNA"/>
</dbReference>
<proteinExistence type="predicted"/>
<dbReference type="Proteomes" id="UP000325395">
    <property type="component" value="Unassembled WGS sequence"/>
</dbReference>